<dbReference type="NCBIfam" id="TIGR02593">
    <property type="entry name" value="CRISPR_cas5"/>
    <property type="match status" value="1"/>
</dbReference>
<organism evidence="3 4">
    <name type="scientific">Streptomyces alboflavus</name>
    <dbReference type="NCBI Taxonomy" id="67267"/>
    <lineage>
        <taxon>Bacteria</taxon>
        <taxon>Bacillati</taxon>
        <taxon>Actinomycetota</taxon>
        <taxon>Actinomycetes</taxon>
        <taxon>Kitasatosporales</taxon>
        <taxon>Streptomycetaceae</taxon>
        <taxon>Streptomyces</taxon>
    </lineage>
</organism>
<dbReference type="GO" id="GO:0043571">
    <property type="term" value="P:maintenance of CRISPR repeat elements"/>
    <property type="evidence" value="ECO:0007669"/>
    <property type="project" value="InterPro"/>
</dbReference>
<dbReference type="OrthoDB" id="3189549at2"/>
<name>A0A291W442_9ACTN</name>
<dbReference type="GO" id="GO:0003723">
    <property type="term" value="F:RNA binding"/>
    <property type="evidence" value="ECO:0007669"/>
    <property type="project" value="InterPro"/>
</dbReference>
<dbReference type="RefSeq" id="WP_100112609.1">
    <property type="nucleotide sequence ID" value="NZ_CP023977.1"/>
</dbReference>
<feature type="compositionally biased region" description="Acidic residues" evidence="2">
    <location>
        <begin position="211"/>
        <end position="221"/>
    </location>
</feature>
<dbReference type="InterPro" id="IPR013422">
    <property type="entry name" value="CRISPR-assoc_prot_Cas5_N"/>
</dbReference>
<gene>
    <name evidence="3" type="ORF">SMD44_p20005</name>
</gene>
<keyword evidence="3" id="KW-0614">Plasmid</keyword>
<dbReference type="KEGG" id="salf:SMD44_p20005"/>
<dbReference type="NCBIfam" id="TIGR01868">
    <property type="entry name" value="casD_Cas5e"/>
    <property type="match status" value="1"/>
</dbReference>
<dbReference type="Pfam" id="PF09704">
    <property type="entry name" value="Cas_Cas5d"/>
    <property type="match status" value="1"/>
</dbReference>
<accession>A0A291W442</accession>
<feature type="region of interest" description="Disordered" evidence="2">
    <location>
        <begin position="204"/>
        <end position="242"/>
    </location>
</feature>
<protein>
    <submittedName>
        <fullName evidence="3">CRISPR-associated protein</fullName>
    </submittedName>
</protein>
<dbReference type="Proteomes" id="UP000195880">
    <property type="component" value="Plasmid pMDJK44.2"/>
</dbReference>
<geneLocation type="plasmid" evidence="4">
    <name>pmdjk44.2</name>
</geneLocation>
<keyword evidence="1" id="KW-0051">Antiviral defense</keyword>
<evidence type="ECO:0000313" key="3">
    <source>
        <dbReference type="EMBL" id="ATM24788.1"/>
    </source>
</evidence>
<dbReference type="EMBL" id="CP023977">
    <property type="protein sequence ID" value="ATM24788.1"/>
    <property type="molecule type" value="Genomic_DNA"/>
</dbReference>
<dbReference type="InterPro" id="IPR010147">
    <property type="entry name" value="CRISPR-assoc_prot_CasD"/>
</dbReference>
<dbReference type="AlphaFoldDB" id="A0A291W442"/>
<reference evidence="3 4" key="1">
    <citation type="submission" date="2017-10" db="EMBL/GenBank/DDBJ databases">
        <title>Streptomyces alboflavus Genome sequencing and assembly.</title>
        <authorList>
            <person name="Wang Y."/>
            <person name="Du B."/>
            <person name="Ding Y."/>
            <person name="Liu H."/>
            <person name="Hou Q."/>
            <person name="Liu K."/>
            <person name="Wang C."/>
            <person name="Yao L."/>
        </authorList>
    </citation>
    <scope>NUCLEOTIDE SEQUENCE [LARGE SCALE GENOMIC DNA]</scope>
    <source>
        <strain evidence="3 4">MDJK44</strain>
        <plasmid evidence="4">Plasmid pmdjk44.2</plasmid>
    </source>
</reference>
<evidence type="ECO:0000313" key="4">
    <source>
        <dbReference type="Proteomes" id="UP000195880"/>
    </source>
</evidence>
<sequence>MNSPRTPNPHAETGLLLRLTGPLQSWGERSPFNERDTALFPARSGVIGLLASALGRSRDQAPDDLARLSLTIRVDRPGVLLRDLHTVGGGLPAKATVTTAEGKKRPGDTGTLLTHRTYLADAAFTVAVTGGPADAELLSRAGQALIAPRWPLFLGRRSCPPEGPLLLGATTDPLRHLVHLPLAAPRPRQGFQDVAFLSDQPLNQCLTAPEPEPDANDDQDGAEPTSEITDQPLSFRPGHRAHGTRDLYKRALRLPADQHTGLGVRHLTALAAYVAEHFDRPALEGGRP</sequence>
<dbReference type="GO" id="GO:0051607">
    <property type="term" value="P:defense response to virus"/>
    <property type="evidence" value="ECO:0007669"/>
    <property type="project" value="UniProtKB-KW"/>
</dbReference>
<dbReference type="InterPro" id="IPR021124">
    <property type="entry name" value="CRISPR-assoc_prot_Cas5"/>
</dbReference>
<evidence type="ECO:0000256" key="2">
    <source>
        <dbReference type="SAM" id="MobiDB-lite"/>
    </source>
</evidence>
<proteinExistence type="predicted"/>
<dbReference type="CDD" id="cd09756">
    <property type="entry name" value="Cas5_I-E"/>
    <property type="match status" value="1"/>
</dbReference>
<keyword evidence="4" id="KW-1185">Reference proteome</keyword>
<dbReference type="Gene3D" id="3.30.70.2660">
    <property type="match status" value="1"/>
</dbReference>
<evidence type="ECO:0000256" key="1">
    <source>
        <dbReference type="ARBA" id="ARBA00023118"/>
    </source>
</evidence>